<evidence type="ECO:0000256" key="2">
    <source>
        <dbReference type="ARBA" id="ARBA00023125"/>
    </source>
</evidence>
<dbReference type="GO" id="GO:0003677">
    <property type="term" value="F:DNA binding"/>
    <property type="evidence" value="ECO:0007669"/>
    <property type="project" value="UniProtKB-KW"/>
</dbReference>
<dbReference type="InterPro" id="IPR036388">
    <property type="entry name" value="WH-like_DNA-bd_sf"/>
</dbReference>
<dbReference type="InterPro" id="IPR014036">
    <property type="entry name" value="DeoR-like_C"/>
</dbReference>
<organism evidence="5 6">
    <name type="scientific">Desulforamulus aeronauticus DSM 10349</name>
    <dbReference type="NCBI Taxonomy" id="1121421"/>
    <lineage>
        <taxon>Bacteria</taxon>
        <taxon>Bacillati</taxon>
        <taxon>Bacillota</taxon>
        <taxon>Clostridia</taxon>
        <taxon>Eubacteriales</taxon>
        <taxon>Peptococcaceae</taxon>
        <taxon>Desulforamulus</taxon>
    </lineage>
</organism>
<dbReference type="SMART" id="SM01134">
    <property type="entry name" value="DeoRC"/>
    <property type="match status" value="1"/>
</dbReference>
<dbReference type="SMART" id="SM00420">
    <property type="entry name" value="HTH_DEOR"/>
    <property type="match status" value="1"/>
</dbReference>
<feature type="domain" description="HTH deoR-type" evidence="4">
    <location>
        <begin position="2"/>
        <end position="57"/>
    </location>
</feature>
<dbReference type="PANTHER" id="PTHR30363">
    <property type="entry name" value="HTH-TYPE TRANSCRIPTIONAL REGULATOR SRLR-RELATED"/>
    <property type="match status" value="1"/>
</dbReference>
<keyword evidence="6" id="KW-1185">Reference proteome</keyword>
<evidence type="ECO:0000256" key="1">
    <source>
        <dbReference type="ARBA" id="ARBA00023015"/>
    </source>
</evidence>
<dbReference type="AlphaFoldDB" id="A0A1M6RU38"/>
<dbReference type="InterPro" id="IPR050313">
    <property type="entry name" value="Carb_Metab_HTH_regulators"/>
</dbReference>
<accession>A0A1M6RU38</accession>
<keyword evidence="3" id="KW-0804">Transcription</keyword>
<dbReference type="STRING" id="1121421.SAMN02745123_01617"/>
<evidence type="ECO:0000313" key="5">
    <source>
        <dbReference type="EMBL" id="SHK35898.1"/>
    </source>
</evidence>
<keyword evidence="2" id="KW-0238">DNA-binding</keyword>
<dbReference type="RefSeq" id="WP_072912837.1">
    <property type="nucleotide sequence ID" value="NZ_FRAR01000011.1"/>
</dbReference>
<gene>
    <name evidence="5" type="ORF">SAMN02745123_01617</name>
</gene>
<dbReference type="Pfam" id="PF00455">
    <property type="entry name" value="DeoRC"/>
    <property type="match status" value="1"/>
</dbReference>
<dbReference type="PANTHER" id="PTHR30363:SF44">
    <property type="entry name" value="AGA OPERON TRANSCRIPTIONAL REPRESSOR-RELATED"/>
    <property type="match status" value="1"/>
</dbReference>
<dbReference type="PRINTS" id="PR00037">
    <property type="entry name" value="HTHLACR"/>
</dbReference>
<dbReference type="InterPro" id="IPR037171">
    <property type="entry name" value="NagB/RpiA_transferase-like"/>
</dbReference>
<sequence>MSADRQEKIHSLLQEYGHLTVAELAQRFDVSEMTIRRDLKSLAALGLVQREHGRALYPQTSSSEARFLSRLGEAEREKTAIGRVAAELIGEGETVILDAGTTALAVAQAINKPCVVITNSLPIASVLATGEEGMTVLVTGGEVRGATQALVGPLARASFTGFNADKVFLAATGASLERGLSTNNMLESEVKQAMLLAARQVILVAHSEKFHQVYYHTFAHWDKVHTVVTDAGLPEEERRELEKLGVKVLIASI</sequence>
<dbReference type="InterPro" id="IPR001034">
    <property type="entry name" value="DeoR_HTH"/>
</dbReference>
<dbReference type="InterPro" id="IPR036390">
    <property type="entry name" value="WH_DNA-bd_sf"/>
</dbReference>
<dbReference type="SUPFAM" id="SSF46785">
    <property type="entry name" value="Winged helix' DNA-binding domain"/>
    <property type="match status" value="1"/>
</dbReference>
<dbReference type="InterPro" id="IPR018356">
    <property type="entry name" value="Tscrpt_reg_HTH_DeoR_CS"/>
</dbReference>
<dbReference type="Proteomes" id="UP000183997">
    <property type="component" value="Unassembled WGS sequence"/>
</dbReference>
<evidence type="ECO:0000313" key="6">
    <source>
        <dbReference type="Proteomes" id="UP000183997"/>
    </source>
</evidence>
<name>A0A1M6RU38_9FIRM</name>
<dbReference type="GO" id="GO:0003700">
    <property type="term" value="F:DNA-binding transcription factor activity"/>
    <property type="evidence" value="ECO:0007669"/>
    <property type="project" value="InterPro"/>
</dbReference>
<protein>
    <submittedName>
        <fullName evidence="5">Transcriptional regulator, DeoR family</fullName>
    </submittedName>
</protein>
<dbReference type="Gene3D" id="1.10.10.10">
    <property type="entry name" value="Winged helix-like DNA-binding domain superfamily/Winged helix DNA-binding domain"/>
    <property type="match status" value="1"/>
</dbReference>
<dbReference type="PROSITE" id="PS00894">
    <property type="entry name" value="HTH_DEOR_1"/>
    <property type="match status" value="1"/>
</dbReference>
<dbReference type="EMBL" id="FRAR01000011">
    <property type="protein sequence ID" value="SHK35898.1"/>
    <property type="molecule type" value="Genomic_DNA"/>
</dbReference>
<proteinExistence type="predicted"/>
<reference evidence="6" key="1">
    <citation type="submission" date="2016-11" db="EMBL/GenBank/DDBJ databases">
        <authorList>
            <person name="Varghese N."/>
            <person name="Submissions S."/>
        </authorList>
    </citation>
    <scope>NUCLEOTIDE SEQUENCE [LARGE SCALE GENOMIC DNA]</scope>
    <source>
        <strain evidence="6">DSM 10349</strain>
    </source>
</reference>
<evidence type="ECO:0000259" key="4">
    <source>
        <dbReference type="PROSITE" id="PS51000"/>
    </source>
</evidence>
<dbReference type="Pfam" id="PF08220">
    <property type="entry name" value="HTH_DeoR"/>
    <property type="match status" value="1"/>
</dbReference>
<evidence type="ECO:0000256" key="3">
    <source>
        <dbReference type="ARBA" id="ARBA00023163"/>
    </source>
</evidence>
<dbReference type="SUPFAM" id="SSF100950">
    <property type="entry name" value="NagB/RpiA/CoA transferase-like"/>
    <property type="match status" value="1"/>
</dbReference>
<keyword evidence="1" id="KW-0805">Transcription regulation</keyword>
<dbReference type="OrthoDB" id="9797223at2"/>
<dbReference type="PROSITE" id="PS51000">
    <property type="entry name" value="HTH_DEOR_2"/>
    <property type="match status" value="1"/>
</dbReference>